<keyword evidence="3" id="KW-0378">Hydrolase</keyword>
<feature type="domain" description="Amidohydrolase-related" evidence="2">
    <location>
        <begin position="3"/>
        <end position="247"/>
    </location>
</feature>
<dbReference type="Proteomes" id="UP000238348">
    <property type="component" value="Chromosome"/>
</dbReference>
<dbReference type="AlphaFoldDB" id="A0A2L0EPE2"/>
<dbReference type="EMBL" id="CP012673">
    <property type="protein sequence ID" value="AUX41171.1"/>
    <property type="molecule type" value="Genomic_DNA"/>
</dbReference>
<dbReference type="PANTHER" id="PTHR21240">
    <property type="entry name" value="2-AMINO-3-CARBOXYLMUCONATE-6-SEMIALDEHYDE DECARBOXYLASE"/>
    <property type="match status" value="1"/>
</dbReference>
<dbReference type="GO" id="GO:0019748">
    <property type="term" value="P:secondary metabolic process"/>
    <property type="evidence" value="ECO:0007669"/>
    <property type="project" value="TreeGrafter"/>
</dbReference>
<dbReference type="OrthoDB" id="1407586at2"/>
<organism evidence="3 4">
    <name type="scientific">Sorangium cellulosum</name>
    <name type="common">Polyangium cellulosum</name>
    <dbReference type="NCBI Taxonomy" id="56"/>
    <lineage>
        <taxon>Bacteria</taxon>
        <taxon>Pseudomonadati</taxon>
        <taxon>Myxococcota</taxon>
        <taxon>Polyangia</taxon>
        <taxon>Polyangiales</taxon>
        <taxon>Polyangiaceae</taxon>
        <taxon>Sorangium</taxon>
    </lineage>
</organism>
<gene>
    <name evidence="3" type="ORF">SOCE26_025780</name>
</gene>
<dbReference type="GO" id="GO:0047980">
    <property type="term" value="F:hippurate hydrolase activity"/>
    <property type="evidence" value="ECO:0007669"/>
    <property type="project" value="UniProtKB-EC"/>
</dbReference>
<dbReference type="Pfam" id="PF04909">
    <property type="entry name" value="Amidohydro_2"/>
    <property type="match status" value="1"/>
</dbReference>
<dbReference type="RefSeq" id="WP_104979095.1">
    <property type="nucleotide sequence ID" value="NZ_CP012673.1"/>
</dbReference>
<evidence type="ECO:0000313" key="3">
    <source>
        <dbReference type="EMBL" id="AUX41171.1"/>
    </source>
</evidence>
<proteinExistence type="predicted"/>
<accession>A0A2L0EPE2</accession>
<protein>
    <submittedName>
        <fullName evidence="3">Amidohydrolase</fullName>
        <ecNumber evidence="3">3.5.1.32</ecNumber>
    </submittedName>
</protein>
<name>A0A2L0EPE2_SORCE</name>
<dbReference type="InterPro" id="IPR006680">
    <property type="entry name" value="Amidohydro-rel"/>
</dbReference>
<dbReference type="GO" id="GO:0005737">
    <property type="term" value="C:cytoplasm"/>
    <property type="evidence" value="ECO:0007669"/>
    <property type="project" value="TreeGrafter"/>
</dbReference>
<dbReference type="EC" id="3.5.1.32" evidence="3"/>
<keyword evidence="1" id="KW-0456">Lyase</keyword>
<evidence type="ECO:0000313" key="4">
    <source>
        <dbReference type="Proteomes" id="UP000238348"/>
    </source>
</evidence>
<evidence type="ECO:0000259" key="2">
    <source>
        <dbReference type="Pfam" id="PF04909"/>
    </source>
</evidence>
<dbReference type="SUPFAM" id="SSF51556">
    <property type="entry name" value="Metallo-dependent hydrolases"/>
    <property type="match status" value="1"/>
</dbReference>
<dbReference type="InterPro" id="IPR032466">
    <property type="entry name" value="Metal_Hydrolase"/>
</dbReference>
<dbReference type="Gene3D" id="3.20.20.140">
    <property type="entry name" value="Metal-dependent hydrolases"/>
    <property type="match status" value="1"/>
</dbReference>
<evidence type="ECO:0000256" key="1">
    <source>
        <dbReference type="ARBA" id="ARBA00023239"/>
    </source>
</evidence>
<reference evidence="3 4" key="1">
    <citation type="submission" date="2015-09" db="EMBL/GenBank/DDBJ databases">
        <title>Sorangium comparison.</title>
        <authorList>
            <person name="Zaburannyi N."/>
            <person name="Bunk B."/>
            <person name="Overmann J."/>
            <person name="Mueller R."/>
        </authorList>
    </citation>
    <scope>NUCLEOTIDE SEQUENCE [LARGE SCALE GENOMIC DNA]</scope>
    <source>
        <strain evidence="3 4">So ce26</strain>
    </source>
</reference>
<sequence>MIIDAHAHVSPTSYGSTENYLEQLRQGGIQGGVVCPGGMLDVRQFNAYITGKSKPDVVPKNDYVDRSVRSNPALYGLVCVDPCAPDATEVAARYLKDGFRGLMVTPLVHKFSFGDDVMAPLASLCGEHEAPIYSHVAFRPGANTCDYVALARRFPRTPFILEHMGAGHVDNEASAAAAELDNLFLETSLSSYLQIVLSVKQAGASKVIFGSEYPLSHPAAELQKVLLLPISEGERDRILGGNIRALIRAESASTNA</sequence>
<dbReference type="GO" id="GO:0016831">
    <property type="term" value="F:carboxy-lyase activity"/>
    <property type="evidence" value="ECO:0007669"/>
    <property type="project" value="InterPro"/>
</dbReference>
<dbReference type="InterPro" id="IPR032465">
    <property type="entry name" value="ACMSD"/>
</dbReference>
<dbReference type="PANTHER" id="PTHR21240:SF28">
    <property type="entry name" value="ISO-OROTATE DECARBOXYLASE (EUROFUNG)"/>
    <property type="match status" value="1"/>
</dbReference>